<protein>
    <submittedName>
        <fullName evidence="1">Uncharacterized protein</fullName>
    </submittedName>
</protein>
<dbReference type="EMBL" id="BARS01021686">
    <property type="protein sequence ID" value="GAG06445.1"/>
    <property type="molecule type" value="Genomic_DNA"/>
</dbReference>
<dbReference type="AlphaFoldDB" id="X0ULF7"/>
<evidence type="ECO:0000313" key="1">
    <source>
        <dbReference type="EMBL" id="GAG06445.1"/>
    </source>
</evidence>
<proteinExistence type="predicted"/>
<accession>X0ULF7</accession>
<name>X0ULF7_9ZZZZ</name>
<organism evidence="1">
    <name type="scientific">marine sediment metagenome</name>
    <dbReference type="NCBI Taxonomy" id="412755"/>
    <lineage>
        <taxon>unclassified sequences</taxon>
        <taxon>metagenomes</taxon>
        <taxon>ecological metagenomes</taxon>
    </lineage>
</organism>
<comment type="caution">
    <text evidence="1">The sequence shown here is derived from an EMBL/GenBank/DDBJ whole genome shotgun (WGS) entry which is preliminary data.</text>
</comment>
<reference evidence="1" key="1">
    <citation type="journal article" date="2014" name="Front. Microbiol.">
        <title>High frequency of phylogenetically diverse reductive dehalogenase-homologous genes in deep subseafloor sedimentary metagenomes.</title>
        <authorList>
            <person name="Kawai M."/>
            <person name="Futagami T."/>
            <person name="Toyoda A."/>
            <person name="Takaki Y."/>
            <person name="Nishi S."/>
            <person name="Hori S."/>
            <person name="Arai W."/>
            <person name="Tsubouchi T."/>
            <person name="Morono Y."/>
            <person name="Uchiyama I."/>
            <person name="Ito T."/>
            <person name="Fujiyama A."/>
            <person name="Inagaki F."/>
            <person name="Takami H."/>
        </authorList>
    </citation>
    <scope>NUCLEOTIDE SEQUENCE</scope>
    <source>
        <strain evidence="1">Expedition CK06-06</strain>
    </source>
</reference>
<sequence length="82" mass="8833">MAPWAGFWHKPVGSTGFGSVALLIIASMNGPNPKVALNFSCPLSRRQAEAIYALGREAVIFVLMRWTPRAAKSSGRTMARGT</sequence>
<gene>
    <name evidence="1" type="ORF">S01H1_34787</name>
</gene>